<gene>
    <name evidence="6" type="ORF">GCM10007269_02650</name>
</gene>
<evidence type="ECO:0000256" key="1">
    <source>
        <dbReference type="ARBA" id="ARBA00023015"/>
    </source>
</evidence>
<dbReference type="InterPro" id="IPR039422">
    <property type="entry name" value="MarR/SlyA-like"/>
</dbReference>
<feature type="domain" description="HTH marR-type" evidence="5">
    <location>
        <begin position="9"/>
        <end position="145"/>
    </location>
</feature>
<dbReference type="Gene3D" id="1.10.10.10">
    <property type="entry name" value="Winged helix-like DNA-binding domain superfamily/Winged helix DNA-binding domain"/>
    <property type="match status" value="1"/>
</dbReference>
<dbReference type="Proteomes" id="UP000629365">
    <property type="component" value="Unassembled WGS sequence"/>
</dbReference>
<evidence type="ECO:0000313" key="6">
    <source>
        <dbReference type="EMBL" id="GGD62911.1"/>
    </source>
</evidence>
<dbReference type="InterPro" id="IPR036390">
    <property type="entry name" value="WH_DNA-bd_sf"/>
</dbReference>
<dbReference type="InterPro" id="IPR036388">
    <property type="entry name" value="WH-like_DNA-bd_sf"/>
</dbReference>
<name>A0ABQ1RD56_9MICO</name>
<evidence type="ECO:0000256" key="4">
    <source>
        <dbReference type="SAM" id="MobiDB-lite"/>
    </source>
</evidence>
<sequence>MPTDPKSPSAALLASLTHLMTNWASTRTQAAVAEAAGVEMDPIDLPPLYVLGLLGPSRAGDLAAAMHVTRPTMSKQLARLERAGLIERHVDSTDGRVTIIDLSSSGAAAHELLVARGVEMLDEAIADWDDADAARFATQLSRFVDALSTSTDPAVHTPVDATMRPSQRPRNGGTP</sequence>
<dbReference type="RefSeq" id="WP_188434732.1">
    <property type="nucleotide sequence ID" value="NZ_BMCM01000001.1"/>
</dbReference>
<evidence type="ECO:0000256" key="2">
    <source>
        <dbReference type="ARBA" id="ARBA00023125"/>
    </source>
</evidence>
<dbReference type="InterPro" id="IPR011991">
    <property type="entry name" value="ArsR-like_HTH"/>
</dbReference>
<dbReference type="InterPro" id="IPR023187">
    <property type="entry name" value="Tscrpt_reg_MarR-type_CS"/>
</dbReference>
<keyword evidence="2" id="KW-0238">DNA-binding</keyword>
<organism evidence="6 7">
    <name type="scientific">Microbacterium murale</name>
    <dbReference type="NCBI Taxonomy" id="1081040"/>
    <lineage>
        <taxon>Bacteria</taxon>
        <taxon>Bacillati</taxon>
        <taxon>Actinomycetota</taxon>
        <taxon>Actinomycetes</taxon>
        <taxon>Micrococcales</taxon>
        <taxon>Microbacteriaceae</taxon>
        <taxon>Microbacterium</taxon>
    </lineage>
</organism>
<dbReference type="PANTHER" id="PTHR33164">
    <property type="entry name" value="TRANSCRIPTIONAL REGULATOR, MARR FAMILY"/>
    <property type="match status" value="1"/>
</dbReference>
<dbReference type="PROSITE" id="PS50995">
    <property type="entry name" value="HTH_MARR_2"/>
    <property type="match status" value="1"/>
</dbReference>
<evidence type="ECO:0000259" key="5">
    <source>
        <dbReference type="PROSITE" id="PS50995"/>
    </source>
</evidence>
<proteinExistence type="predicted"/>
<dbReference type="PANTHER" id="PTHR33164:SF57">
    <property type="entry name" value="MARR-FAMILY TRANSCRIPTIONAL REGULATOR"/>
    <property type="match status" value="1"/>
</dbReference>
<keyword evidence="7" id="KW-1185">Reference proteome</keyword>
<dbReference type="PROSITE" id="PS01117">
    <property type="entry name" value="HTH_MARR_1"/>
    <property type="match status" value="1"/>
</dbReference>
<protein>
    <recommendedName>
        <fullName evidence="5">HTH marR-type domain-containing protein</fullName>
    </recommendedName>
</protein>
<feature type="region of interest" description="Disordered" evidence="4">
    <location>
        <begin position="151"/>
        <end position="175"/>
    </location>
</feature>
<evidence type="ECO:0000256" key="3">
    <source>
        <dbReference type="ARBA" id="ARBA00023163"/>
    </source>
</evidence>
<dbReference type="CDD" id="cd00090">
    <property type="entry name" value="HTH_ARSR"/>
    <property type="match status" value="1"/>
</dbReference>
<evidence type="ECO:0000313" key="7">
    <source>
        <dbReference type="Proteomes" id="UP000629365"/>
    </source>
</evidence>
<accession>A0ABQ1RD56</accession>
<dbReference type="Pfam" id="PF12802">
    <property type="entry name" value="MarR_2"/>
    <property type="match status" value="1"/>
</dbReference>
<comment type="caution">
    <text evidence="6">The sequence shown here is derived from an EMBL/GenBank/DDBJ whole genome shotgun (WGS) entry which is preliminary data.</text>
</comment>
<keyword evidence="1" id="KW-0805">Transcription regulation</keyword>
<dbReference type="SMART" id="SM00347">
    <property type="entry name" value="HTH_MARR"/>
    <property type="match status" value="1"/>
</dbReference>
<dbReference type="InterPro" id="IPR000835">
    <property type="entry name" value="HTH_MarR-typ"/>
</dbReference>
<keyword evidence="3" id="KW-0804">Transcription</keyword>
<dbReference type="EMBL" id="BMCM01000001">
    <property type="protein sequence ID" value="GGD62911.1"/>
    <property type="molecule type" value="Genomic_DNA"/>
</dbReference>
<reference evidence="7" key="1">
    <citation type="journal article" date="2019" name="Int. J. Syst. Evol. Microbiol.">
        <title>The Global Catalogue of Microorganisms (GCM) 10K type strain sequencing project: providing services to taxonomists for standard genome sequencing and annotation.</title>
        <authorList>
            <consortium name="The Broad Institute Genomics Platform"/>
            <consortium name="The Broad Institute Genome Sequencing Center for Infectious Disease"/>
            <person name="Wu L."/>
            <person name="Ma J."/>
        </authorList>
    </citation>
    <scope>NUCLEOTIDE SEQUENCE [LARGE SCALE GENOMIC DNA]</scope>
    <source>
        <strain evidence="7">CCM 7640</strain>
    </source>
</reference>
<dbReference type="SUPFAM" id="SSF46785">
    <property type="entry name" value="Winged helix' DNA-binding domain"/>
    <property type="match status" value="1"/>
</dbReference>